<keyword evidence="3 6" id="KW-0378">Hydrolase</keyword>
<dbReference type="InterPro" id="IPR036866">
    <property type="entry name" value="RibonucZ/Hydroxyglut_hydro"/>
</dbReference>
<sequence>MKLKSRGCNVYFVEIKGKSFLIDTGTDGRLVAKQVKELDGVLITHAHFDHVAGVRELEKVFGCPIYVHPHDAPYLLGEKEFSFHGVIGKMVKMLEKLFRFTPPENVRSILEVDANVVHTPGHTPGSVCIFVNENAYCGDLLRGGGKLSRKEFCSDYEKYLNSVKLFLSLDWKKAFPGHGSGIDKSTKIKIT</sequence>
<evidence type="ECO:0000256" key="3">
    <source>
        <dbReference type="ARBA" id="ARBA00022801"/>
    </source>
</evidence>
<dbReference type="PANTHER" id="PTHR46233:SF3">
    <property type="entry name" value="HYDROXYACYLGLUTATHIONE HYDROLASE GLOC"/>
    <property type="match status" value="1"/>
</dbReference>
<organism evidence="6">
    <name type="scientific">Archaeoglobus fulgidus</name>
    <dbReference type="NCBI Taxonomy" id="2234"/>
    <lineage>
        <taxon>Archaea</taxon>
        <taxon>Methanobacteriati</taxon>
        <taxon>Methanobacteriota</taxon>
        <taxon>Archaeoglobi</taxon>
        <taxon>Archaeoglobales</taxon>
        <taxon>Archaeoglobaceae</taxon>
        <taxon>Archaeoglobus</taxon>
    </lineage>
</organism>
<dbReference type="SUPFAM" id="SSF56281">
    <property type="entry name" value="Metallo-hydrolase/oxidoreductase"/>
    <property type="match status" value="1"/>
</dbReference>
<dbReference type="EMBL" id="DSYZ01000099">
    <property type="protein sequence ID" value="HGT83130.1"/>
    <property type="molecule type" value="Genomic_DNA"/>
</dbReference>
<reference evidence="6" key="1">
    <citation type="journal article" date="2020" name="mSystems">
        <title>Genome- and Community-Level Interaction Insights into Carbon Utilization and Element Cycling Functions of Hydrothermarchaeota in Hydrothermal Sediment.</title>
        <authorList>
            <person name="Zhou Z."/>
            <person name="Liu Y."/>
            <person name="Xu W."/>
            <person name="Pan J."/>
            <person name="Luo Z.H."/>
            <person name="Li M."/>
        </authorList>
    </citation>
    <scope>NUCLEOTIDE SEQUENCE [LARGE SCALE GENOMIC DNA]</scope>
    <source>
        <strain evidence="6">SpSt-587</strain>
    </source>
</reference>
<dbReference type="SMART" id="SM00849">
    <property type="entry name" value="Lactamase_B"/>
    <property type="match status" value="1"/>
</dbReference>
<gene>
    <name evidence="6" type="ORF">ENT52_05330</name>
</gene>
<dbReference type="GO" id="GO:0046872">
    <property type="term" value="F:metal ion binding"/>
    <property type="evidence" value="ECO:0007669"/>
    <property type="project" value="UniProtKB-KW"/>
</dbReference>
<dbReference type="AlphaFoldDB" id="A0A7J3M409"/>
<keyword evidence="4" id="KW-0862">Zinc</keyword>
<proteinExistence type="predicted"/>
<evidence type="ECO:0000256" key="1">
    <source>
        <dbReference type="ARBA" id="ARBA00001947"/>
    </source>
</evidence>
<keyword evidence="2" id="KW-0479">Metal-binding</keyword>
<accession>A0A7J3M409</accession>
<dbReference type="Gene3D" id="3.60.15.10">
    <property type="entry name" value="Ribonuclease Z/Hydroxyacylglutathione hydrolase-like"/>
    <property type="match status" value="1"/>
</dbReference>
<feature type="domain" description="Metallo-beta-lactamase" evidence="5">
    <location>
        <begin position="7"/>
        <end position="178"/>
    </location>
</feature>
<name>A0A7J3M409_ARCFL</name>
<comment type="caution">
    <text evidence="6">The sequence shown here is derived from an EMBL/GenBank/DDBJ whole genome shotgun (WGS) entry which is preliminary data.</text>
</comment>
<dbReference type="Pfam" id="PF00753">
    <property type="entry name" value="Lactamase_B"/>
    <property type="match status" value="1"/>
</dbReference>
<dbReference type="InterPro" id="IPR051453">
    <property type="entry name" value="MBL_Glyoxalase_II"/>
</dbReference>
<comment type="cofactor">
    <cofactor evidence="1">
        <name>Zn(2+)</name>
        <dbReference type="ChEBI" id="CHEBI:29105"/>
    </cofactor>
</comment>
<evidence type="ECO:0000259" key="5">
    <source>
        <dbReference type="SMART" id="SM00849"/>
    </source>
</evidence>
<dbReference type="PANTHER" id="PTHR46233">
    <property type="entry name" value="HYDROXYACYLGLUTATHIONE HYDROLASE GLOC"/>
    <property type="match status" value="1"/>
</dbReference>
<protein>
    <submittedName>
        <fullName evidence="6">MBL fold metallo-hydrolase</fullName>
    </submittedName>
</protein>
<evidence type="ECO:0000313" key="6">
    <source>
        <dbReference type="EMBL" id="HGT83130.1"/>
    </source>
</evidence>
<dbReference type="GO" id="GO:0016787">
    <property type="term" value="F:hydrolase activity"/>
    <property type="evidence" value="ECO:0007669"/>
    <property type="project" value="UniProtKB-KW"/>
</dbReference>
<evidence type="ECO:0000256" key="2">
    <source>
        <dbReference type="ARBA" id="ARBA00022723"/>
    </source>
</evidence>
<evidence type="ECO:0000256" key="4">
    <source>
        <dbReference type="ARBA" id="ARBA00022833"/>
    </source>
</evidence>
<dbReference type="InterPro" id="IPR001279">
    <property type="entry name" value="Metallo-B-lactamas"/>
</dbReference>